<dbReference type="AlphaFoldDB" id="A0A8J6EPQ6"/>
<sequence length="104" mass="11710">MDCSGLCSRFLLWPSVVHSMQMIQSMRSFICRVFCLLRGGEGGRVLEDESFIQMLLPPSSLVVFLQSFFFLRCALQIGGGQMLPGIWRDVAGDWLSPTVNNTLY</sequence>
<evidence type="ECO:0000313" key="2">
    <source>
        <dbReference type="Proteomes" id="UP000770717"/>
    </source>
</evidence>
<evidence type="ECO:0000313" key="1">
    <source>
        <dbReference type="EMBL" id="KAG9472755.1"/>
    </source>
</evidence>
<reference evidence="1" key="1">
    <citation type="thesis" date="2020" institute="ProQuest LLC" country="789 East Eisenhower Parkway, Ann Arbor, MI, USA">
        <title>Comparative Genomics and Chromosome Evolution.</title>
        <authorList>
            <person name="Mudd A.B."/>
        </authorList>
    </citation>
    <scope>NUCLEOTIDE SEQUENCE</scope>
    <source>
        <strain evidence="1">HN-11 Male</strain>
        <tissue evidence="1">Kidney and liver</tissue>
    </source>
</reference>
<gene>
    <name evidence="1" type="ORF">GDO78_017458</name>
</gene>
<organism evidence="1 2">
    <name type="scientific">Eleutherodactylus coqui</name>
    <name type="common">Puerto Rican coqui</name>
    <dbReference type="NCBI Taxonomy" id="57060"/>
    <lineage>
        <taxon>Eukaryota</taxon>
        <taxon>Metazoa</taxon>
        <taxon>Chordata</taxon>
        <taxon>Craniata</taxon>
        <taxon>Vertebrata</taxon>
        <taxon>Euteleostomi</taxon>
        <taxon>Amphibia</taxon>
        <taxon>Batrachia</taxon>
        <taxon>Anura</taxon>
        <taxon>Neobatrachia</taxon>
        <taxon>Hyloidea</taxon>
        <taxon>Eleutherodactylidae</taxon>
        <taxon>Eleutherodactylinae</taxon>
        <taxon>Eleutherodactylus</taxon>
        <taxon>Eleutherodactylus</taxon>
    </lineage>
</organism>
<dbReference type="Proteomes" id="UP000770717">
    <property type="component" value="Unassembled WGS sequence"/>
</dbReference>
<keyword evidence="2" id="KW-1185">Reference proteome</keyword>
<proteinExistence type="predicted"/>
<protein>
    <submittedName>
        <fullName evidence="1">Uncharacterized protein</fullName>
    </submittedName>
</protein>
<accession>A0A8J6EPQ6</accession>
<comment type="caution">
    <text evidence="1">The sequence shown here is derived from an EMBL/GenBank/DDBJ whole genome shotgun (WGS) entry which is preliminary data.</text>
</comment>
<name>A0A8J6EPQ6_ELECQ</name>
<dbReference type="EMBL" id="WNTK01000038">
    <property type="protein sequence ID" value="KAG9472755.1"/>
    <property type="molecule type" value="Genomic_DNA"/>
</dbReference>